<dbReference type="InterPro" id="IPR006597">
    <property type="entry name" value="Sel1-like"/>
</dbReference>
<comment type="caution">
    <text evidence="2">The sequence shown here is derived from an EMBL/GenBank/DDBJ whole genome shotgun (WGS) entry which is preliminary data.</text>
</comment>
<sequence length="840" mass="88347">MSAGAPWSVKGIDPKAREVAKDLARRSGMTLGEWLNRVILEDDVPEEVTAEAQFGDRPYRIEPRFRTIGSQSFAPVAAGPDLARVAFALDRLTDRIEASETRTGLAISGVEHSVRQALARIETSEREQQAATSRLEGLLGQVSTEQGEFGERLRRLEAEPAGPRSAEALRALESRLARVEPETVVETVLARLGERLAAAESRTAAALDQLTGSLAALDRRLSDVEGGDSPQVDLKFEALAQVLTHRVEAARAEMAEQIAAAGGGGLEARFAELTEQVRAAEQRSAIAVEQIGRQVLSMAEAVGKKLTEVDERGAEAIDQVGSEVARIAGAVELRLGRAEQTQAQAFERLEAELSKVTGALADRLAVSERHVADAIAAEPPAVEPVAAAGANSFAPVAEGAVEHVLGELGPPPEPEPEPAVSKAAPAPEARIAAAFGPELLARAESVSDVESETRPSWSRPDLAPSEPREGFAPLPDEVDEELFAPAPAKGAELSTREVIERARAAARAQEIHEGAAAIKKLQAKTRATGGFFNGFRPKKGRTQNSALQTALMIAGGAAFLSVGAAGLTLMQSQDAADKAETAPIGPAPRASMALGPASLTTSPTASTIAQAPQSTFAAIRADVEAGAPGAIGQLKGLAEAGHAEAQLYLAQLYDSGEAGLPQNPAEARRFTAMAAEKGDVKAMHNLGVYEFRGEGGPQDLESAARWFTKAAEAGVVESQYNLGLLYQSGSGVPRDLTRARRWFAQAAAKGDAEARRALAELTPKPSPATQPRAAAKPAPASTPPALAGVSMNVRQTQMVLARLGYYTGPIDGRPSVAYDRALAEYRRDNAGGPPLHLSQR</sequence>
<feature type="compositionally biased region" description="Low complexity" evidence="1">
    <location>
        <begin position="767"/>
        <end position="786"/>
    </location>
</feature>
<feature type="region of interest" description="Disordered" evidence="1">
    <location>
        <begin position="405"/>
        <end position="425"/>
    </location>
</feature>
<dbReference type="RefSeq" id="WP_111276438.1">
    <property type="nucleotide sequence ID" value="NZ_QFYS01000005.1"/>
</dbReference>
<dbReference type="SUPFAM" id="SSF81901">
    <property type="entry name" value="HCP-like"/>
    <property type="match status" value="1"/>
</dbReference>
<evidence type="ECO:0000313" key="2">
    <source>
        <dbReference type="EMBL" id="RAK64900.1"/>
    </source>
</evidence>
<dbReference type="SMART" id="SM00671">
    <property type="entry name" value="SEL1"/>
    <property type="match status" value="3"/>
</dbReference>
<organism evidence="2 3">
    <name type="scientific">Phenylobacterium kunshanense</name>
    <dbReference type="NCBI Taxonomy" id="1445034"/>
    <lineage>
        <taxon>Bacteria</taxon>
        <taxon>Pseudomonadati</taxon>
        <taxon>Pseudomonadota</taxon>
        <taxon>Alphaproteobacteria</taxon>
        <taxon>Caulobacterales</taxon>
        <taxon>Caulobacteraceae</taxon>
        <taxon>Phenylobacterium</taxon>
    </lineage>
</organism>
<name>A0A328BBM4_9CAUL</name>
<dbReference type="PANTHER" id="PTHR11102">
    <property type="entry name" value="SEL-1-LIKE PROTEIN"/>
    <property type="match status" value="1"/>
</dbReference>
<feature type="region of interest" description="Disordered" evidence="1">
    <location>
        <begin position="443"/>
        <end position="473"/>
    </location>
</feature>
<dbReference type="InterPro" id="IPR011990">
    <property type="entry name" value="TPR-like_helical_dom_sf"/>
</dbReference>
<dbReference type="PANTHER" id="PTHR11102:SF160">
    <property type="entry name" value="ERAD-ASSOCIATED E3 UBIQUITIN-PROTEIN LIGASE COMPONENT HRD3"/>
    <property type="match status" value="1"/>
</dbReference>
<proteinExistence type="predicted"/>
<keyword evidence="3" id="KW-1185">Reference proteome</keyword>
<evidence type="ECO:0000313" key="3">
    <source>
        <dbReference type="Proteomes" id="UP000249524"/>
    </source>
</evidence>
<feature type="region of interest" description="Disordered" evidence="1">
    <location>
        <begin position="579"/>
        <end position="599"/>
    </location>
</feature>
<feature type="region of interest" description="Disordered" evidence="1">
    <location>
        <begin position="761"/>
        <end position="786"/>
    </location>
</feature>
<evidence type="ECO:0008006" key="4">
    <source>
        <dbReference type="Google" id="ProtNLM"/>
    </source>
</evidence>
<dbReference type="AlphaFoldDB" id="A0A328BBM4"/>
<evidence type="ECO:0000256" key="1">
    <source>
        <dbReference type="SAM" id="MobiDB-lite"/>
    </source>
</evidence>
<dbReference type="Gene3D" id="1.25.40.10">
    <property type="entry name" value="Tetratricopeptide repeat domain"/>
    <property type="match status" value="1"/>
</dbReference>
<reference evidence="2 3" key="1">
    <citation type="submission" date="2018-05" db="EMBL/GenBank/DDBJ databases">
        <authorList>
            <person name="Lanie J.A."/>
            <person name="Ng W.-L."/>
            <person name="Kazmierczak K.M."/>
            <person name="Andrzejewski T.M."/>
            <person name="Davidsen T.M."/>
            <person name="Wayne K.J."/>
            <person name="Tettelin H."/>
            <person name="Glass J.I."/>
            <person name="Rusch D."/>
            <person name="Podicherti R."/>
            <person name="Tsui H.-C.T."/>
            <person name="Winkler M.E."/>
        </authorList>
    </citation>
    <scope>NUCLEOTIDE SEQUENCE [LARGE SCALE GENOMIC DNA]</scope>
    <source>
        <strain evidence="2 3">BUT-10</strain>
    </source>
</reference>
<dbReference type="OrthoDB" id="5295703at2"/>
<gene>
    <name evidence="2" type="ORF">DJ019_12890</name>
</gene>
<protein>
    <recommendedName>
        <fullName evidence="4">Localization factor PodJS</fullName>
    </recommendedName>
</protein>
<dbReference type="Proteomes" id="UP000249524">
    <property type="component" value="Unassembled WGS sequence"/>
</dbReference>
<dbReference type="Pfam" id="PF08238">
    <property type="entry name" value="Sel1"/>
    <property type="match status" value="3"/>
</dbReference>
<dbReference type="InterPro" id="IPR050767">
    <property type="entry name" value="Sel1_AlgK"/>
</dbReference>
<dbReference type="EMBL" id="QFYS01000005">
    <property type="protein sequence ID" value="RAK64900.1"/>
    <property type="molecule type" value="Genomic_DNA"/>
</dbReference>
<accession>A0A328BBM4</accession>